<dbReference type="Pfam" id="PF22834">
    <property type="entry name" value="Polo_box_4"/>
    <property type="match status" value="1"/>
</dbReference>
<feature type="compositionally biased region" description="Basic and acidic residues" evidence="1">
    <location>
        <begin position="71"/>
        <end position="87"/>
    </location>
</feature>
<evidence type="ECO:0000313" key="6">
    <source>
        <dbReference type="Proteomes" id="UP000018468"/>
    </source>
</evidence>
<sequence>EVGWPALSSGCAKLGDDGTVAVTSVDGKAVLRVSASGQEFWVEFLCKASQKSSRPASLEPKTEFAGGPGNAKERSRDENPKVTHSEVESAEIQEDNGDRHPIARSLRVVSSQSGTSHRFSEPAPKQAYLCTWVFQHHSLSSYPSLWHHPLSLAVAFRNSLSLPESLPLSCPLPHQHRWNFKESFSQGDQEMEQPLRTELVSVVWCQGVVYRLIRSTVCTIEAYPGDGSVIRSKGAVANYFTHHFAKDVSCQTDEKMYFLNSLPPDVPGQRYSVSSVVTRASRILQCYNQCRLSLKLPNTFCCWKEESSVSALQNPAVLIEEAYIPNTGRFSAYSDGRVHVLFWDGTALHMMWNFSSLGLKTQGRGTFLCAPGGQQVSGWCQLTRPDGQCHLVQVQAPGMHDRYVGAALNWCKWIDQAPQSRKESARGVQMSDPSEECLLPRSVECELQKIKRFNFLLENSGLVKTAASDASKLNYVSCTDGGGSSGKSKEKSIAEALARTSQTIKDIETLLANRATKSHNAV</sequence>
<dbReference type="Bgee" id="ENSLOCG00000012552">
    <property type="expression patterns" value="Expressed in ovary and 4 other cell types or tissues"/>
</dbReference>
<evidence type="ECO:0000256" key="1">
    <source>
        <dbReference type="SAM" id="MobiDB-lite"/>
    </source>
</evidence>
<protein>
    <submittedName>
        <fullName evidence="5">Zgc:153352</fullName>
    </submittedName>
</protein>
<organism evidence="5 6">
    <name type="scientific">Lepisosteus oculatus</name>
    <name type="common">Spotted gar</name>
    <dbReference type="NCBI Taxonomy" id="7918"/>
    <lineage>
        <taxon>Eukaryota</taxon>
        <taxon>Metazoa</taxon>
        <taxon>Chordata</taxon>
        <taxon>Craniata</taxon>
        <taxon>Vertebrata</taxon>
        <taxon>Euteleostomi</taxon>
        <taxon>Actinopterygii</taxon>
        <taxon>Neopterygii</taxon>
        <taxon>Holostei</taxon>
        <taxon>Semionotiformes</taxon>
        <taxon>Lepisosteidae</taxon>
        <taxon>Lepisosteus</taxon>
    </lineage>
</organism>
<feature type="region of interest" description="Disordered" evidence="1">
    <location>
        <begin position="49"/>
        <end position="101"/>
    </location>
</feature>
<reference evidence="5" key="3">
    <citation type="submission" date="2025-09" db="UniProtKB">
        <authorList>
            <consortium name="Ensembl"/>
        </authorList>
    </citation>
    <scope>IDENTIFICATION</scope>
</reference>
<dbReference type="InterPro" id="IPR027865">
    <property type="entry name" value="C5orf34-like_C"/>
</dbReference>
<proteinExistence type="predicted"/>
<feature type="domain" description="C5orf34-like" evidence="4">
    <location>
        <begin position="200"/>
        <end position="284"/>
    </location>
</feature>
<dbReference type="AlphaFoldDB" id="W5N4A5"/>
<feature type="domain" description="C5orf34-like second" evidence="3">
    <location>
        <begin position="17"/>
        <end position="153"/>
    </location>
</feature>
<name>W5N4A5_LEPOC</name>
<dbReference type="Proteomes" id="UP000018468">
    <property type="component" value="Linkage group LG2"/>
</dbReference>
<dbReference type="Ensembl" id="ENSLOCT00000015493.1">
    <property type="protein sequence ID" value="ENSLOCP00000015464.1"/>
    <property type="gene ID" value="ENSLOCG00000012552.1"/>
</dbReference>
<feature type="domain" description="C5orf34-like C-terminal" evidence="2">
    <location>
        <begin position="316"/>
        <end position="413"/>
    </location>
</feature>
<dbReference type="OMA" id="EPVNENC"/>
<dbReference type="EMBL" id="AHAT01024781">
    <property type="status" value="NOT_ANNOTATED_CDS"/>
    <property type="molecule type" value="Genomic_DNA"/>
</dbReference>
<evidence type="ECO:0000313" key="5">
    <source>
        <dbReference type="Ensembl" id="ENSLOCP00000015464.1"/>
    </source>
</evidence>
<evidence type="ECO:0000259" key="4">
    <source>
        <dbReference type="Pfam" id="PF22834"/>
    </source>
</evidence>
<dbReference type="PANTHER" id="PTHR34531">
    <property type="entry name" value="ZGC:153352"/>
    <property type="match status" value="1"/>
</dbReference>
<dbReference type="HOGENOM" id="CLU_029198_0_0_1"/>
<dbReference type="PANTHER" id="PTHR34531:SF1">
    <property type="entry name" value="CHROMOSOME 5 OPEN READING FRAME 34"/>
    <property type="match status" value="1"/>
</dbReference>
<reference evidence="6" key="1">
    <citation type="submission" date="2011-12" db="EMBL/GenBank/DDBJ databases">
        <title>The Draft Genome of Lepisosteus oculatus.</title>
        <authorList>
            <consortium name="The Broad Institute Genome Assembly &amp; Analysis Group"/>
            <consortium name="Computational R&amp;D Group"/>
            <consortium name="and Sequencing Platform"/>
            <person name="Di Palma F."/>
            <person name="Alfoldi J."/>
            <person name="Johnson J."/>
            <person name="Berlin A."/>
            <person name="Gnerre S."/>
            <person name="Jaffe D."/>
            <person name="MacCallum I."/>
            <person name="Young S."/>
            <person name="Walker B.J."/>
            <person name="Lander E.S."/>
            <person name="Lindblad-Toh K."/>
        </authorList>
    </citation>
    <scope>NUCLEOTIDE SEQUENCE [LARGE SCALE GENOMIC DNA]</scope>
</reference>
<accession>W5N4A5</accession>
<dbReference type="InterPro" id="IPR053901">
    <property type="entry name" value="C5orf34-like"/>
</dbReference>
<dbReference type="eggNOG" id="ENOG502QSYT">
    <property type="taxonomic scope" value="Eukaryota"/>
</dbReference>
<reference evidence="5" key="2">
    <citation type="submission" date="2025-08" db="UniProtKB">
        <authorList>
            <consortium name="Ensembl"/>
        </authorList>
    </citation>
    <scope>IDENTIFICATION</scope>
</reference>
<dbReference type="GeneTree" id="ENSGT00500000044987"/>
<dbReference type="InterPro" id="IPR053900">
    <property type="entry name" value="C5orf34-like_dom"/>
</dbReference>
<dbReference type="InterPro" id="IPR053899">
    <property type="entry name" value="C5orf34-like_2nd"/>
</dbReference>
<dbReference type="Pfam" id="PF22833">
    <property type="entry name" value="C5orf34_2nd"/>
    <property type="match status" value="1"/>
</dbReference>
<keyword evidence="6" id="KW-1185">Reference proteome</keyword>
<dbReference type="Pfam" id="PF15016">
    <property type="entry name" value="C5orf34_C"/>
    <property type="match status" value="1"/>
</dbReference>
<evidence type="ECO:0000259" key="3">
    <source>
        <dbReference type="Pfam" id="PF22833"/>
    </source>
</evidence>
<dbReference type="InParanoid" id="W5N4A5"/>
<evidence type="ECO:0000259" key="2">
    <source>
        <dbReference type="Pfam" id="PF15016"/>
    </source>
</evidence>